<dbReference type="Proteomes" id="UP001279553">
    <property type="component" value="Unassembled WGS sequence"/>
</dbReference>
<feature type="domain" description="Core" evidence="1">
    <location>
        <begin position="9"/>
        <end position="107"/>
    </location>
</feature>
<dbReference type="NCBIfam" id="NF010147">
    <property type="entry name" value="PRK13623.1"/>
    <property type="match status" value="1"/>
</dbReference>
<dbReference type="AlphaFoldDB" id="A0AAW9DNV9"/>
<evidence type="ECO:0000313" key="2">
    <source>
        <dbReference type="EMBL" id="MDX5930718.1"/>
    </source>
</evidence>
<dbReference type="InterPro" id="IPR035903">
    <property type="entry name" value="HesB-like_dom_sf"/>
</dbReference>
<dbReference type="SUPFAM" id="SSF89360">
    <property type="entry name" value="HesB-like domain"/>
    <property type="match status" value="1"/>
</dbReference>
<dbReference type="FunFam" id="2.60.300.12:FF:000013">
    <property type="entry name" value="Iron-sulfur assembly protein 2"/>
    <property type="match status" value="1"/>
</dbReference>
<keyword evidence="3" id="KW-1185">Reference proteome</keyword>
<dbReference type="InterPro" id="IPR000361">
    <property type="entry name" value="ATAP_core_dom"/>
</dbReference>
<name>A0AAW9DNV9_ACIAO</name>
<organism evidence="2 3">
    <name type="scientific">Acidiphilium acidophilum</name>
    <name type="common">Thiobacillus acidophilus</name>
    <dbReference type="NCBI Taxonomy" id="76588"/>
    <lineage>
        <taxon>Bacteria</taxon>
        <taxon>Pseudomonadati</taxon>
        <taxon>Pseudomonadota</taxon>
        <taxon>Alphaproteobacteria</taxon>
        <taxon>Acetobacterales</taxon>
        <taxon>Acidocellaceae</taxon>
        <taxon>Acidiphilium</taxon>
    </lineage>
</organism>
<reference evidence="2 3" key="1">
    <citation type="submission" date="2023-11" db="EMBL/GenBank/DDBJ databases">
        <title>MicrobeMod: A computational toolkit for identifying prokaryotic methylation and restriction-modification with nanopore sequencing.</title>
        <authorList>
            <person name="Crits-Christoph A."/>
            <person name="Kang S.C."/>
            <person name="Lee H."/>
            <person name="Ostrov N."/>
        </authorList>
    </citation>
    <scope>NUCLEOTIDE SEQUENCE [LARGE SCALE GENOMIC DNA]</scope>
    <source>
        <strain evidence="2 3">DSMZ 700</strain>
    </source>
</reference>
<evidence type="ECO:0000313" key="3">
    <source>
        <dbReference type="Proteomes" id="UP001279553"/>
    </source>
</evidence>
<dbReference type="InterPro" id="IPR016092">
    <property type="entry name" value="ATAP"/>
</dbReference>
<dbReference type="PANTHER" id="PTHR43011">
    <property type="entry name" value="IRON-SULFUR CLUSTER ASSEMBLY 2 HOMOLOG, MITOCHONDRIAL"/>
    <property type="match status" value="1"/>
</dbReference>
<dbReference type="Gene3D" id="2.60.300.12">
    <property type="entry name" value="HesB-like domain"/>
    <property type="match status" value="1"/>
</dbReference>
<dbReference type="PROSITE" id="PS01152">
    <property type="entry name" value="HESB"/>
    <property type="match status" value="1"/>
</dbReference>
<gene>
    <name evidence="2" type="primary">erpA</name>
    <name evidence="2" type="ORF">SIL87_08085</name>
</gene>
<dbReference type="Pfam" id="PF01521">
    <property type="entry name" value="Fe-S_biosyn"/>
    <property type="match status" value="1"/>
</dbReference>
<dbReference type="GO" id="GO:0005506">
    <property type="term" value="F:iron ion binding"/>
    <property type="evidence" value="ECO:0007669"/>
    <property type="project" value="TreeGrafter"/>
</dbReference>
<sequence>MSETMDRFRISASAAERIAAIVAGEDDAKALRVEVLAGGCNGFQYKFDLTGAIEDEDYVVERDGAKVVVDPASLDLLDGAELDYKDTLMGAYFAVGNPNAKTSCGCGTSFSVE</sequence>
<dbReference type="GO" id="GO:0051539">
    <property type="term" value="F:4 iron, 4 sulfur cluster binding"/>
    <property type="evidence" value="ECO:0007669"/>
    <property type="project" value="TreeGrafter"/>
</dbReference>
<dbReference type="GO" id="GO:0016226">
    <property type="term" value="P:iron-sulfur cluster assembly"/>
    <property type="evidence" value="ECO:0007669"/>
    <property type="project" value="InterPro"/>
</dbReference>
<comment type="caution">
    <text evidence="2">The sequence shown here is derived from an EMBL/GenBank/DDBJ whole genome shotgun (WGS) entry which is preliminary data.</text>
</comment>
<evidence type="ECO:0000259" key="1">
    <source>
        <dbReference type="Pfam" id="PF01521"/>
    </source>
</evidence>
<accession>A0AAW9DNV9</accession>
<protein>
    <submittedName>
        <fullName evidence="2">Iron-sulfur cluster insertion protein ErpA</fullName>
    </submittedName>
</protein>
<dbReference type="GO" id="GO:0051537">
    <property type="term" value="F:2 iron, 2 sulfur cluster binding"/>
    <property type="evidence" value="ECO:0007669"/>
    <property type="project" value="TreeGrafter"/>
</dbReference>
<dbReference type="PANTHER" id="PTHR43011:SF1">
    <property type="entry name" value="IRON-SULFUR CLUSTER ASSEMBLY 2 HOMOLOG, MITOCHONDRIAL"/>
    <property type="match status" value="1"/>
</dbReference>
<dbReference type="InterPro" id="IPR017870">
    <property type="entry name" value="FeS_cluster_insertion_CS"/>
</dbReference>
<dbReference type="NCBIfam" id="TIGR00049">
    <property type="entry name" value="iron-sulfur cluster assembly accessory protein"/>
    <property type="match status" value="1"/>
</dbReference>
<dbReference type="EMBL" id="JAWXYB010000018">
    <property type="protein sequence ID" value="MDX5930718.1"/>
    <property type="molecule type" value="Genomic_DNA"/>
</dbReference>
<proteinExistence type="predicted"/>